<keyword evidence="1" id="KW-1133">Transmembrane helix</keyword>
<feature type="transmembrane region" description="Helical" evidence="1">
    <location>
        <begin position="347"/>
        <end position="367"/>
    </location>
</feature>
<feature type="transmembrane region" description="Helical" evidence="1">
    <location>
        <begin position="14"/>
        <end position="40"/>
    </location>
</feature>
<proteinExistence type="predicted"/>
<feature type="transmembrane region" description="Helical" evidence="1">
    <location>
        <begin position="108"/>
        <end position="125"/>
    </location>
</feature>
<keyword evidence="1" id="KW-0472">Membrane</keyword>
<feature type="transmembrane region" description="Helical" evidence="1">
    <location>
        <begin position="158"/>
        <end position="178"/>
    </location>
</feature>
<keyword evidence="3" id="KW-1185">Reference proteome</keyword>
<reference evidence="3" key="1">
    <citation type="journal article" date="2019" name="Int. J. Syst. Evol. Microbiol.">
        <title>The Global Catalogue of Microorganisms (GCM) 10K type strain sequencing project: providing services to taxonomists for standard genome sequencing and annotation.</title>
        <authorList>
            <consortium name="The Broad Institute Genomics Platform"/>
            <consortium name="The Broad Institute Genome Sequencing Center for Infectious Disease"/>
            <person name="Wu L."/>
            <person name="Ma J."/>
        </authorList>
    </citation>
    <scope>NUCLEOTIDE SEQUENCE [LARGE SCALE GENOMIC DNA]</scope>
    <source>
        <strain evidence="3">CCM 8896</strain>
    </source>
</reference>
<gene>
    <name evidence="2" type="ORF">ACFQ5M_07520</name>
</gene>
<name>A0ABW4J7N4_9LACO</name>
<keyword evidence="1" id="KW-0812">Transmembrane</keyword>
<dbReference type="EMBL" id="JBHTOP010000022">
    <property type="protein sequence ID" value="MFD1671938.1"/>
    <property type="molecule type" value="Genomic_DNA"/>
</dbReference>
<feature type="transmembrane region" description="Helical" evidence="1">
    <location>
        <begin position="314"/>
        <end position="332"/>
    </location>
</feature>
<feature type="transmembrane region" description="Helical" evidence="1">
    <location>
        <begin position="284"/>
        <end position="302"/>
    </location>
</feature>
<evidence type="ECO:0000313" key="3">
    <source>
        <dbReference type="Proteomes" id="UP001597267"/>
    </source>
</evidence>
<dbReference type="RefSeq" id="WP_125715840.1">
    <property type="nucleotide sequence ID" value="NZ_JBHTOP010000022.1"/>
</dbReference>
<accession>A0ABW4J7N4</accession>
<feature type="transmembrane region" description="Helical" evidence="1">
    <location>
        <begin position="225"/>
        <end position="246"/>
    </location>
</feature>
<evidence type="ECO:0000313" key="2">
    <source>
        <dbReference type="EMBL" id="MFD1671938.1"/>
    </source>
</evidence>
<feature type="transmembrane region" description="Helical" evidence="1">
    <location>
        <begin position="82"/>
        <end position="102"/>
    </location>
</feature>
<organism evidence="2 3">
    <name type="scientific">Agrilactobacillus yilanensis</name>
    <dbReference type="NCBI Taxonomy" id="2485997"/>
    <lineage>
        <taxon>Bacteria</taxon>
        <taxon>Bacillati</taxon>
        <taxon>Bacillota</taxon>
        <taxon>Bacilli</taxon>
        <taxon>Lactobacillales</taxon>
        <taxon>Lactobacillaceae</taxon>
        <taxon>Agrilactobacillus</taxon>
    </lineage>
</organism>
<protein>
    <recommendedName>
        <fullName evidence="4">YfhO family protein</fullName>
    </recommendedName>
</protein>
<feature type="transmembrane region" description="Helical" evidence="1">
    <location>
        <begin position="535"/>
        <end position="552"/>
    </location>
</feature>
<evidence type="ECO:0000256" key="1">
    <source>
        <dbReference type="SAM" id="Phobius"/>
    </source>
</evidence>
<dbReference type="Proteomes" id="UP001597267">
    <property type="component" value="Unassembled WGS sequence"/>
</dbReference>
<feature type="transmembrane region" description="Helical" evidence="1">
    <location>
        <begin position="190"/>
        <end position="213"/>
    </location>
</feature>
<evidence type="ECO:0008006" key="4">
    <source>
        <dbReference type="Google" id="ProtNLM"/>
    </source>
</evidence>
<sequence length="559" mass="64202">MSQFKALIQRHQRLTIALIFLILAGLFIIPFTLSFTPMIAGDDSKFHLSRTYSLYLVLKSGHLLPGYDFMAFNNVGTMVNVFYPYLTTSLPIALLQFLTHHWLLSYKLFFFCTTWLTLYVSYYTVQKLTNRHETATIFAILYTFCTYRIDVTYPRFDLGEYAVFIVLPLIFIGFELMLQKQDYSKWPWVALGMTFVMYSHLLSVLLIALILGLRLLIGLGKVHKLFFINLAKAIGVFSFLSLYQLISILEQFQFQALKTVSTDKLTKILKDPADLLVNSLNNSIYVYTIGFFGVFALFLILTHLTKLTFNDIHYGAFVFLGLLTFILTSKLFPWKHFNGTIVNMMQYPYRFTMFASFFFLLVGSVIITQLLDATAAPRIWPLLAGFVIFLIVFGRSIDDITHKANKVAAAQYPEITYFQMADFENATTNDYIPVKALDHWSELQVHTFYIDNRQPADFSLSADEDHFVLTFKTTKAKQIVTMPILNYKGTVVLNPTDNTRFPVKSSKYGTIQVTMPHAGGHKLVISYQPSLLRKLSAFISAASALLFSILAFRRRWEKF</sequence>
<comment type="caution">
    <text evidence="2">The sequence shown here is derived from an EMBL/GenBank/DDBJ whole genome shotgun (WGS) entry which is preliminary data.</text>
</comment>
<feature type="transmembrane region" description="Helical" evidence="1">
    <location>
        <begin position="379"/>
        <end position="397"/>
    </location>
</feature>